<proteinExistence type="predicted"/>
<feature type="compositionally biased region" description="Low complexity" evidence="1">
    <location>
        <begin position="26"/>
        <end position="36"/>
    </location>
</feature>
<dbReference type="EMBL" id="BNBT01000003">
    <property type="protein sequence ID" value="GHE36974.1"/>
    <property type="molecule type" value="Genomic_DNA"/>
</dbReference>
<comment type="caution">
    <text evidence="2">The sequence shown here is derived from an EMBL/GenBank/DDBJ whole genome shotgun (WGS) entry which is preliminary data.</text>
</comment>
<accession>A0A919DE92</accession>
<dbReference type="Proteomes" id="UP000608024">
    <property type="component" value="Unassembled WGS sequence"/>
</dbReference>
<dbReference type="InterPro" id="IPR025338">
    <property type="entry name" value="DUF4244"/>
</dbReference>
<name>A0A919DE92_9ACTN</name>
<reference evidence="2" key="2">
    <citation type="submission" date="2020-09" db="EMBL/GenBank/DDBJ databases">
        <authorList>
            <person name="Sun Q."/>
            <person name="Ohkuma M."/>
        </authorList>
    </citation>
    <scope>NUCLEOTIDE SEQUENCE</scope>
    <source>
        <strain evidence="2">JCM 4784</strain>
    </source>
</reference>
<keyword evidence="3" id="KW-1185">Reference proteome</keyword>
<evidence type="ECO:0008006" key="4">
    <source>
        <dbReference type="Google" id="ProtNLM"/>
    </source>
</evidence>
<reference evidence="2" key="1">
    <citation type="journal article" date="2014" name="Int. J. Syst. Evol. Microbiol.">
        <title>Complete genome sequence of Corynebacterium casei LMG S-19264T (=DSM 44701T), isolated from a smear-ripened cheese.</title>
        <authorList>
            <consortium name="US DOE Joint Genome Institute (JGI-PGF)"/>
            <person name="Walter F."/>
            <person name="Albersmeier A."/>
            <person name="Kalinowski J."/>
            <person name="Ruckert C."/>
        </authorList>
    </citation>
    <scope>NUCLEOTIDE SEQUENCE</scope>
    <source>
        <strain evidence="2">JCM 4784</strain>
    </source>
</reference>
<sequence>MGVVMWNHGHGPAQKHGRESALDRVPAPASAPALGPGAELAHASGGVGVRRRRRRFAWVVPRVRRLRRGAGDAGMATSEYAMGLLAAVGFAGLLYKVVTSGPVRAGLQALVERALHVRF</sequence>
<gene>
    <name evidence="2" type="ORF">GCM10018785_03340</name>
</gene>
<feature type="region of interest" description="Disordered" evidence="1">
    <location>
        <begin position="1"/>
        <end position="36"/>
    </location>
</feature>
<organism evidence="2 3">
    <name type="scientific">Streptomyces longispororuber</name>
    <dbReference type="NCBI Taxonomy" id="68230"/>
    <lineage>
        <taxon>Bacteria</taxon>
        <taxon>Bacillati</taxon>
        <taxon>Actinomycetota</taxon>
        <taxon>Actinomycetes</taxon>
        <taxon>Kitasatosporales</taxon>
        <taxon>Streptomycetaceae</taxon>
        <taxon>Streptomyces</taxon>
    </lineage>
</organism>
<evidence type="ECO:0000256" key="1">
    <source>
        <dbReference type="SAM" id="MobiDB-lite"/>
    </source>
</evidence>
<dbReference type="Pfam" id="PF14029">
    <property type="entry name" value="DUF4244"/>
    <property type="match status" value="1"/>
</dbReference>
<dbReference type="AlphaFoldDB" id="A0A919DE92"/>
<protein>
    <recommendedName>
        <fullName evidence="4">DUF4244 domain-containing protein</fullName>
    </recommendedName>
</protein>
<evidence type="ECO:0000313" key="3">
    <source>
        <dbReference type="Proteomes" id="UP000608024"/>
    </source>
</evidence>
<evidence type="ECO:0000313" key="2">
    <source>
        <dbReference type="EMBL" id="GHE36974.1"/>
    </source>
</evidence>